<dbReference type="EMBL" id="FNFO01000007">
    <property type="protein sequence ID" value="SDL68333.1"/>
    <property type="molecule type" value="Genomic_DNA"/>
</dbReference>
<keyword evidence="3" id="KW-1185">Reference proteome</keyword>
<gene>
    <name evidence="2" type="ORF">SAMN05421823_107240</name>
</gene>
<dbReference type="AlphaFoldDB" id="A0A1G9M2J6"/>
<dbReference type="Pfam" id="PF12680">
    <property type="entry name" value="SnoaL_2"/>
    <property type="match status" value="1"/>
</dbReference>
<organism evidence="2 3">
    <name type="scientific">Catalinimonas alkaloidigena</name>
    <dbReference type="NCBI Taxonomy" id="1075417"/>
    <lineage>
        <taxon>Bacteria</taxon>
        <taxon>Pseudomonadati</taxon>
        <taxon>Bacteroidota</taxon>
        <taxon>Cytophagia</taxon>
        <taxon>Cytophagales</taxon>
        <taxon>Catalimonadaceae</taxon>
        <taxon>Catalinimonas</taxon>
    </lineage>
</organism>
<feature type="domain" description="SnoaL-like" evidence="1">
    <location>
        <begin position="8"/>
        <end position="111"/>
    </location>
</feature>
<protein>
    <submittedName>
        <fullName evidence="2">SnoaL-like domain-containing protein</fullName>
    </submittedName>
</protein>
<dbReference type="InterPro" id="IPR037401">
    <property type="entry name" value="SnoaL-like"/>
</dbReference>
<accession>A0A1G9M2J6</accession>
<dbReference type="Proteomes" id="UP000198510">
    <property type="component" value="Unassembled WGS sequence"/>
</dbReference>
<proteinExistence type="predicted"/>
<evidence type="ECO:0000313" key="3">
    <source>
        <dbReference type="Proteomes" id="UP000198510"/>
    </source>
</evidence>
<sequence>MATQLADQFIEALQKLESDHDVDTIVSLFADDCEVGNLVSNEKFHGTDEARKFWTHYRETFGDVHSTFQNKIINDHTVALEWTTEGDNGKGQDVSYRGVSILETNGDKVVRFFAYFDPKALGQQVQQA</sequence>
<dbReference type="InterPro" id="IPR032710">
    <property type="entry name" value="NTF2-like_dom_sf"/>
</dbReference>
<dbReference type="RefSeq" id="WP_089684648.1">
    <property type="nucleotide sequence ID" value="NZ_FNFO01000007.1"/>
</dbReference>
<dbReference type="SUPFAM" id="SSF54427">
    <property type="entry name" value="NTF2-like"/>
    <property type="match status" value="1"/>
</dbReference>
<dbReference type="OrthoDB" id="979496at2"/>
<dbReference type="Gene3D" id="3.10.450.50">
    <property type="match status" value="1"/>
</dbReference>
<reference evidence="2 3" key="1">
    <citation type="submission" date="2016-10" db="EMBL/GenBank/DDBJ databases">
        <authorList>
            <person name="de Groot N.N."/>
        </authorList>
    </citation>
    <scope>NUCLEOTIDE SEQUENCE [LARGE SCALE GENOMIC DNA]</scope>
    <source>
        <strain evidence="2 3">DSM 25186</strain>
    </source>
</reference>
<evidence type="ECO:0000313" key="2">
    <source>
        <dbReference type="EMBL" id="SDL68333.1"/>
    </source>
</evidence>
<evidence type="ECO:0000259" key="1">
    <source>
        <dbReference type="Pfam" id="PF12680"/>
    </source>
</evidence>
<name>A0A1G9M2J6_9BACT</name>